<feature type="non-terminal residue" evidence="1">
    <location>
        <position position="136"/>
    </location>
</feature>
<gene>
    <name evidence="1" type="ORF">L9F63_006762</name>
</gene>
<reference evidence="1" key="2">
    <citation type="submission" date="2023-05" db="EMBL/GenBank/DDBJ databases">
        <authorList>
            <person name="Fouks B."/>
        </authorList>
    </citation>
    <scope>NUCLEOTIDE SEQUENCE</scope>
    <source>
        <strain evidence="1">Stay&amp;Tobe</strain>
        <tissue evidence="1">Testes</tissue>
    </source>
</reference>
<name>A0AAD7Z9U1_DIPPU</name>
<evidence type="ECO:0000313" key="1">
    <source>
        <dbReference type="EMBL" id="KAJ9576406.1"/>
    </source>
</evidence>
<protein>
    <submittedName>
        <fullName evidence="1">Uncharacterized protein</fullName>
    </submittedName>
</protein>
<proteinExistence type="predicted"/>
<evidence type="ECO:0000313" key="2">
    <source>
        <dbReference type="Proteomes" id="UP001233999"/>
    </source>
</evidence>
<organism evidence="1 2">
    <name type="scientific">Diploptera punctata</name>
    <name type="common">Pacific beetle cockroach</name>
    <dbReference type="NCBI Taxonomy" id="6984"/>
    <lineage>
        <taxon>Eukaryota</taxon>
        <taxon>Metazoa</taxon>
        <taxon>Ecdysozoa</taxon>
        <taxon>Arthropoda</taxon>
        <taxon>Hexapoda</taxon>
        <taxon>Insecta</taxon>
        <taxon>Pterygota</taxon>
        <taxon>Neoptera</taxon>
        <taxon>Polyneoptera</taxon>
        <taxon>Dictyoptera</taxon>
        <taxon>Blattodea</taxon>
        <taxon>Blaberoidea</taxon>
        <taxon>Blaberidae</taxon>
        <taxon>Diplopterinae</taxon>
        <taxon>Diploptera</taxon>
    </lineage>
</organism>
<reference evidence="1" key="1">
    <citation type="journal article" date="2023" name="IScience">
        <title>Live-bearing cockroach genome reveals convergent evolutionary mechanisms linked to viviparity in insects and beyond.</title>
        <authorList>
            <person name="Fouks B."/>
            <person name="Harrison M.C."/>
            <person name="Mikhailova A.A."/>
            <person name="Marchal E."/>
            <person name="English S."/>
            <person name="Carruthers M."/>
            <person name="Jennings E.C."/>
            <person name="Chiamaka E.L."/>
            <person name="Frigard R.A."/>
            <person name="Pippel M."/>
            <person name="Attardo G.M."/>
            <person name="Benoit J.B."/>
            <person name="Bornberg-Bauer E."/>
            <person name="Tobe S.S."/>
        </authorList>
    </citation>
    <scope>NUCLEOTIDE SEQUENCE</scope>
    <source>
        <strain evidence="1">Stay&amp;Tobe</strain>
    </source>
</reference>
<dbReference type="EMBL" id="JASPKZ010009795">
    <property type="protein sequence ID" value="KAJ9576406.1"/>
    <property type="molecule type" value="Genomic_DNA"/>
</dbReference>
<keyword evidence="2" id="KW-1185">Reference proteome</keyword>
<comment type="caution">
    <text evidence="1">The sequence shown here is derived from an EMBL/GenBank/DDBJ whole genome shotgun (WGS) entry which is preliminary data.</text>
</comment>
<dbReference type="Proteomes" id="UP001233999">
    <property type="component" value="Unassembled WGS sequence"/>
</dbReference>
<sequence length="136" mass="15750">TMRKPKYILRSNLETRTAMFMLNIFGSTAERMLENNSKTELLDGLFSITRLTACKNAISNIQYKLARHSGDDNRGHLQEDKSILSIIIIINSKHRINDLTIPYSFFVTRIQPWGPLRSNSIPEGCEEKEYLRKTPY</sequence>
<accession>A0AAD7Z9U1</accession>
<feature type="non-terminal residue" evidence="1">
    <location>
        <position position="1"/>
    </location>
</feature>
<dbReference type="AlphaFoldDB" id="A0AAD7Z9U1"/>